<keyword evidence="3" id="KW-1185">Reference proteome</keyword>
<feature type="compositionally biased region" description="Low complexity" evidence="1">
    <location>
        <begin position="12"/>
        <end position="31"/>
    </location>
</feature>
<evidence type="ECO:0000313" key="3">
    <source>
        <dbReference type="Proteomes" id="UP000193642"/>
    </source>
</evidence>
<feature type="non-terminal residue" evidence="2">
    <location>
        <position position="1"/>
    </location>
</feature>
<evidence type="ECO:0000256" key="1">
    <source>
        <dbReference type="SAM" id="MobiDB-lite"/>
    </source>
</evidence>
<evidence type="ECO:0000313" key="2">
    <source>
        <dbReference type="EMBL" id="ORY37027.1"/>
    </source>
</evidence>
<organism evidence="2 3">
    <name type="scientific">Rhizoclosmatium globosum</name>
    <dbReference type="NCBI Taxonomy" id="329046"/>
    <lineage>
        <taxon>Eukaryota</taxon>
        <taxon>Fungi</taxon>
        <taxon>Fungi incertae sedis</taxon>
        <taxon>Chytridiomycota</taxon>
        <taxon>Chytridiomycota incertae sedis</taxon>
        <taxon>Chytridiomycetes</taxon>
        <taxon>Chytridiales</taxon>
        <taxon>Chytriomycetaceae</taxon>
        <taxon>Rhizoclosmatium</taxon>
    </lineage>
</organism>
<dbReference type="AlphaFoldDB" id="A0A1Y2BQX4"/>
<reference evidence="2 3" key="1">
    <citation type="submission" date="2016-07" db="EMBL/GenBank/DDBJ databases">
        <title>Pervasive Adenine N6-methylation of Active Genes in Fungi.</title>
        <authorList>
            <consortium name="DOE Joint Genome Institute"/>
            <person name="Mondo S.J."/>
            <person name="Dannebaum R.O."/>
            <person name="Kuo R.C."/>
            <person name="Labutti K."/>
            <person name="Haridas S."/>
            <person name="Kuo A."/>
            <person name="Salamov A."/>
            <person name="Ahrendt S.R."/>
            <person name="Lipzen A."/>
            <person name="Sullivan W."/>
            <person name="Andreopoulos W.B."/>
            <person name="Clum A."/>
            <person name="Lindquist E."/>
            <person name="Daum C."/>
            <person name="Ramamoorthy G.K."/>
            <person name="Gryganskyi A."/>
            <person name="Culley D."/>
            <person name="Magnuson J.K."/>
            <person name="James T.Y."/>
            <person name="O'Malley M.A."/>
            <person name="Stajich J.E."/>
            <person name="Spatafora J.W."/>
            <person name="Visel A."/>
            <person name="Grigoriev I.V."/>
        </authorList>
    </citation>
    <scope>NUCLEOTIDE SEQUENCE [LARGE SCALE GENOMIC DNA]</scope>
    <source>
        <strain evidence="2 3">JEL800</strain>
    </source>
</reference>
<dbReference type="OrthoDB" id="10522405at2759"/>
<sequence length="203" mass="23190">LHKNHRNHIPKNQPLHPRNHNQNPPLHHQNPPNKPRHLPFNYTTLETQKQNLADMARQIPPLRASLTLTHRRASHTIKHLLTTISTLTQDRAAALQQVETLTRDLKARCGSVSKEGRVLETEAVWRGDDMFGRWCFDRGVGKENAVRMRVGEYERIRRERAERCGAGEGGGKGEGGGEVEDGLVERYQFLVNTVRGVREMFSE</sequence>
<protein>
    <submittedName>
        <fullName evidence="2">Uncharacterized protein</fullName>
    </submittedName>
</protein>
<dbReference type="EMBL" id="MCGO01000052">
    <property type="protein sequence ID" value="ORY37027.1"/>
    <property type="molecule type" value="Genomic_DNA"/>
</dbReference>
<proteinExistence type="predicted"/>
<accession>A0A1Y2BQX4</accession>
<comment type="caution">
    <text evidence="2">The sequence shown here is derived from an EMBL/GenBank/DDBJ whole genome shotgun (WGS) entry which is preliminary data.</text>
</comment>
<feature type="region of interest" description="Disordered" evidence="1">
    <location>
        <begin position="1"/>
        <end position="40"/>
    </location>
</feature>
<name>A0A1Y2BQX4_9FUNG</name>
<dbReference type="Proteomes" id="UP000193642">
    <property type="component" value="Unassembled WGS sequence"/>
</dbReference>
<gene>
    <name evidence="2" type="ORF">BCR33DRAFT_834819</name>
</gene>